<dbReference type="EMBL" id="CAFBMK010000013">
    <property type="protein sequence ID" value="CAB4897978.1"/>
    <property type="molecule type" value="Genomic_DNA"/>
</dbReference>
<feature type="transmembrane region" description="Helical" evidence="2">
    <location>
        <begin position="88"/>
        <end position="111"/>
    </location>
</feature>
<accession>A0A6J7FVB8</accession>
<evidence type="ECO:0000256" key="1">
    <source>
        <dbReference type="SAM" id="MobiDB-lite"/>
    </source>
</evidence>
<feature type="compositionally biased region" description="Pro residues" evidence="1">
    <location>
        <begin position="175"/>
        <end position="193"/>
    </location>
</feature>
<feature type="region of interest" description="Disordered" evidence="1">
    <location>
        <begin position="170"/>
        <end position="193"/>
    </location>
</feature>
<reference evidence="3" key="1">
    <citation type="submission" date="2020-05" db="EMBL/GenBank/DDBJ databases">
        <authorList>
            <person name="Chiriac C."/>
            <person name="Salcher M."/>
            <person name="Ghai R."/>
            <person name="Kavagutti S V."/>
        </authorList>
    </citation>
    <scope>NUCLEOTIDE SEQUENCE</scope>
</reference>
<evidence type="ECO:0000313" key="3">
    <source>
        <dbReference type="EMBL" id="CAB4897978.1"/>
    </source>
</evidence>
<feature type="transmembrane region" description="Helical" evidence="2">
    <location>
        <begin position="141"/>
        <end position="161"/>
    </location>
</feature>
<keyword evidence="2" id="KW-0472">Membrane</keyword>
<keyword evidence="2" id="KW-1133">Transmembrane helix</keyword>
<organism evidence="3">
    <name type="scientific">freshwater metagenome</name>
    <dbReference type="NCBI Taxonomy" id="449393"/>
    <lineage>
        <taxon>unclassified sequences</taxon>
        <taxon>metagenomes</taxon>
        <taxon>ecological metagenomes</taxon>
    </lineage>
</organism>
<feature type="transmembrane region" description="Helical" evidence="2">
    <location>
        <begin position="57"/>
        <end position="76"/>
    </location>
</feature>
<dbReference type="AlphaFoldDB" id="A0A6J7FVB8"/>
<keyword evidence="2" id="KW-0812">Transmembrane</keyword>
<sequence length="193" mass="20079">MRLGRVRRGEQLLLIALVLLLVALTVRWFDVLVPSAGSGDDVRVGAGSGWSTVGHPWIELLVLTALSWAAVLVQALRTGAGRPTYGAMVTIVLAVPLTALTALLILLRALVFRPDGLDLDGSATYIVGTEDAVFGDTALAAGGWLGLVAVLLGLVGVWLALADDRTRAAESVAQPAPPVSPIPEPRPEPPVTA</sequence>
<proteinExistence type="predicted"/>
<protein>
    <submittedName>
        <fullName evidence="3">Unannotated protein</fullName>
    </submittedName>
</protein>
<feature type="transmembrane region" description="Helical" evidence="2">
    <location>
        <begin position="12"/>
        <end position="29"/>
    </location>
</feature>
<gene>
    <name evidence="3" type="ORF">UFOPK3564_00408</name>
</gene>
<evidence type="ECO:0000256" key="2">
    <source>
        <dbReference type="SAM" id="Phobius"/>
    </source>
</evidence>
<name>A0A6J7FVB8_9ZZZZ</name>